<evidence type="ECO:0000313" key="2">
    <source>
        <dbReference type="Proteomes" id="UP000663850"/>
    </source>
</evidence>
<proteinExistence type="predicted"/>
<sequence length="295" mass="33019">MNDTARLSFITDNRLEKIDTINKFIARVFLRGRSGDGSSRFNPDGQQLQIPERVHEKLGVPISKRRRKTKDKTILGQSLMASWSDAPPNINSPTFTPYTYLARQHPKSMCCISHSKSAFPYGDLFDILSTYAVIKTNKKGSSVSEAVGRFSKETLRTGLCILRGHSWGNSLPNVLEGVKADALIYWGLPAQDSYAWPSRITPGQFTYIYLIIPPDQLPTVTSLTGTNFQEHPESTLLNAQGPDSLLDHSRMRARSALGSVASHTVINMAHCYKPVHPPAYPFEEFLRKVMLQTDH</sequence>
<accession>A0A8H3D825</accession>
<reference evidence="1" key="1">
    <citation type="submission" date="2021-01" db="EMBL/GenBank/DDBJ databases">
        <authorList>
            <person name="Kaushik A."/>
        </authorList>
    </citation>
    <scope>NUCLEOTIDE SEQUENCE</scope>
    <source>
        <strain evidence="1">Type strain: AG8-Rh-89/</strain>
    </source>
</reference>
<dbReference type="AlphaFoldDB" id="A0A8H3D825"/>
<organism evidence="1 2">
    <name type="scientific">Rhizoctonia solani</name>
    <dbReference type="NCBI Taxonomy" id="456999"/>
    <lineage>
        <taxon>Eukaryota</taxon>
        <taxon>Fungi</taxon>
        <taxon>Dikarya</taxon>
        <taxon>Basidiomycota</taxon>
        <taxon>Agaricomycotina</taxon>
        <taxon>Agaricomycetes</taxon>
        <taxon>Cantharellales</taxon>
        <taxon>Ceratobasidiaceae</taxon>
        <taxon>Rhizoctonia</taxon>
    </lineage>
</organism>
<protein>
    <submittedName>
        <fullName evidence="1">Uncharacterized protein</fullName>
    </submittedName>
</protein>
<evidence type="ECO:0000313" key="1">
    <source>
        <dbReference type="EMBL" id="CAE6511931.1"/>
    </source>
</evidence>
<name>A0A8H3D825_9AGAM</name>
<comment type="caution">
    <text evidence="1">The sequence shown here is derived from an EMBL/GenBank/DDBJ whole genome shotgun (WGS) entry which is preliminary data.</text>
</comment>
<gene>
    <name evidence="1" type="ORF">RDB_LOCUS107441</name>
</gene>
<dbReference type="EMBL" id="CAJMWZ010005854">
    <property type="protein sequence ID" value="CAE6511931.1"/>
    <property type="molecule type" value="Genomic_DNA"/>
</dbReference>
<dbReference type="Proteomes" id="UP000663850">
    <property type="component" value="Unassembled WGS sequence"/>
</dbReference>